<sequence>MAKAIPLFCREMTKTPFCCTIVDAVFTFFGDCTDRLRKKMQKSRFYGKKRDRL</sequence>
<dbReference type="AlphaFoldDB" id="A4IT01"/>
<dbReference type="HOGENOM" id="CLU_3061990_0_0_9"/>
<reference evidence="1 2" key="1">
    <citation type="journal article" date="2007" name="Proc. Natl. Acad. Sci. U.S.A.">
        <title>Genome and proteome of long-chain alkane degrading Geobacillus thermodenitrificans NG80-2 isolated from a deep-subsurface oil reservoir.</title>
        <authorList>
            <person name="Feng L."/>
            <person name="Wang W."/>
            <person name="Cheng J."/>
            <person name="Ren Y."/>
            <person name="Zhao G."/>
            <person name="Gao C."/>
            <person name="Tang Y."/>
            <person name="Liu X."/>
            <person name="Han W."/>
            <person name="Peng X."/>
            <person name="Liu R."/>
            <person name="Wang L."/>
        </authorList>
    </citation>
    <scope>NUCLEOTIDE SEQUENCE [LARGE SCALE GENOMIC DNA]</scope>
    <source>
        <strain evidence="1 2">NG80-2</strain>
    </source>
</reference>
<protein>
    <submittedName>
        <fullName evidence="1">Uncharacterized protein</fullName>
    </submittedName>
</protein>
<gene>
    <name evidence="1" type="ordered locus">GTNG_3110</name>
</gene>
<evidence type="ECO:0000313" key="1">
    <source>
        <dbReference type="EMBL" id="ABO68455.1"/>
    </source>
</evidence>
<dbReference type="EMBL" id="CP000557">
    <property type="protein sequence ID" value="ABO68455.1"/>
    <property type="molecule type" value="Genomic_DNA"/>
</dbReference>
<evidence type="ECO:0000313" key="2">
    <source>
        <dbReference type="Proteomes" id="UP000001578"/>
    </source>
</evidence>
<proteinExistence type="predicted"/>
<organism evidence="1 2">
    <name type="scientific">Geobacillus thermodenitrificans (strain NG80-2)</name>
    <dbReference type="NCBI Taxonomy" id="420246"/>
    <lineage>
        <taxon>Bacteria</taxon>
        <taxon>Bacillati</taxon>
        <taxon>Bacillota</taxon>
        <taxon>Bacilli</taxon>
        <taxon>Bacillales</taxon>
        <taxon>Anoxybacillaceae</taxon>
        <taxon>Geobacillus</taxon>
    </lineage>
</organism>
<dbReference type="KEGG" id="gtn:GTNG_3110"/>
<dbReference type="Proteomes" id="UP000001578">
    <property type="component" value="Chromosome"/>
</dbReference>
<accession>A4IT01</accession>
<name>A4IT01_GEOTN</name>